<evidence type="ECO:0000256" key="2">
    <source>
        <dbReference type="ARBA" id="ARBA00022746"/>
    </source>
</evidence>
<dbReference type="EMBL" id="JELY01002796">
    <property type="protein sequence ID" value="KYF51556.1"/>
    <property type="molecule type" value="Genomic_DNA"/>
</dbReference>
<feature type="transmembrane region" description="Helical" evidence="4">
    <location>
        <begin position="6"/>
        <end position="25"/>
    </location>
</feature>
<name>A0A150P7G5_SORCE</name>
<keyword evidence="4" id="KW-0812">Transmembrane</keyword>
<keyword evidence="4" id="KW-0472">Membrane</keyword>
<dbReference type="Proteomes" id="UP000075420">
    <property type="component" value="Unassembled WGS sequence"/>
</dbReference>
<dbReference type="GO" id="GO:0016123">
    <property type="term" value="P:xanthophyll biosynthetic process"/>
    <property type="evidence" value="ECO:0007669"/>
    <property type="project" value="TreeGrafter"/>
</dbReference>
<proteinExistence type="inferred from homology"/>
<reference evidence="6 7" key="1">
    <citation type="submission" date="2014-02" db="EMBL/GenBank/DDBJ databases">
        <title>The small core and large imbalanced accessory genome model reveals a collaborative survival strategy of Sorangium cellulosum strains in nature.</title>
        <authorList>
            <person name="Han K."/>
            <person name="Peng R."/>
            <person name="Blom J."/>
            <person name="Li Y.-Z."/>
        </authorList>
    </citation>
    <scope>NUCLEOTIDE SEQUENCE [LARGE SCALE GENOMIC DNA]</scope>
    <source>
        <strain evidence="6 7">So0157-25</strain>
    </source>
</reference>
<evidence type="ECO:0000256" key="4">
    <source>
        <dbReference type="SAM" id="Phobius"/>
    </source>
</evidence>
<protein>
    <submittedName>
        <fullName evidence="6">Beta-carotene hydroxylase</fullName>
    </submittedName>
</protein>
<accession>A0A150P7G5</accession>
<keyword evidence="3" id="KW-0560">Oxidoreductase</keyword>
<evidence type="ECO:0000313" key="6">
    <source>
        <dbReference type="EMBL" id="KYF51556.1"/>
    </source>
</evidence>
<dbReference type="PANTHER" id="PTHR31899:SF9">
    <property type="entry name" value="BETA-CAROTENE 3-HYDROXYLASE 1, CHLOROPLASTIC"/>
    <property type="match status" value="1"/>
</dbReference>
<feature type="transmembrane region" description="Helical" evidence="4">
    <location>
        <begin position="81"/>
        <end position="99"/>
    </location>
</feature>
<keyword evidence="4" id="KW-1133">Transmembrane helix</keyword>
<dbReference type="GO" id="GO:0016119">
    <property type="term" value="P:carotene metabolic process"/>
    <property type="evidence" value="ECO:0007669"/>
    <property type="project" value="TreeGrafter"/>
</dbReference>
<comment type="similarity">
    <text evidence="1">Belongs to the sterol desaturase family.</text>
</comment>
<dbReference type="GO" id="GO:0005506">
    <property type="term" value="F:iron ion binding"/>
    <property type="evidence" value="ECO:0007669"/>
    <property type="project" value="InterPro"/>
</dbReference>
<evidence type="ECO:0000313" key="7">
    <source>
        <dbReference type="Proteomes" id="UP000075420"/>
    </source>
</evidence>
<dbReference type="AlphaFoldDB" id="A0A150P7G5"/>
<evidence type="ECO:0000256" key="3">
    <source>
        <dbReference type="ARBA" id="ARBA00023002"/>
    </source>
</evidence>
<dbReference type="GO" id="GO:0010291">
    <property type="term" value="F:beta-carotene 3-hydroxylase activity"/>
    <property type="evidence" value="ECO:0007669"/>
    <property type="project" value="TreeGrafter"/>
</dbReference>
<dbReference type="Pfam" id="PF04116">
    <property type="entry name" value="FA_hydroxylase"/>
    <property type="match status" value="1"/>
</dbReference>
<dbReference type="InterPro" id="IPR045019">
    <property type="entry name" value="BETA-OHASE-like"/>
</dbReference>
<feature type="transmembrane region" description="Helical" evidence="4">
    <location>
        <begin position="54"/>
        <end position="75"/>
    </location>
</feature>
<sequence>MLSLVLWIVTALAAFAAMEGWAAFLHGKVWHRALWSVHRSHHTKRRGLFERNDALSFLHAPIATGLILYGCVGVPGPLREAAFGFGLGMTAFGVAYVLVHDGLVHRRLPVSGLARIPYLARVRDAHRVHHSTGGPPYGLFLGPLVVARRAAAGGARAARTGDAVGTTGAESDIHVGNA</sequence>
<dbReference type="InterPro" id="IPR006694">
    <property type="entry name" value="Fatty_acid_hydroxylase"/>
</dbReference>
<organism evidence="6 7">
    <name type="scientific">Sorangium cellulosum</name>
    <name type="common">Polyangium cellulosum</name>
    <dbReference type="NCBI Taxonomy" id="56"/>
    <lineage>
        <taxon>Bacteria</taxon>
        <taxon>Pseudomonadati</taxon>
        <taxon>Myxococcota</taxon>
        <taxon>Polyangia</taxon>
        <taxon>Polyangiales</taxon>
        <taxon>Polyangiaceae</taxon>
        <taxon>Sorangium</taxon>
    </lineage>
</organism>
<dbReference type="PANTHER" id="PTHR31899">
    <property type="entry name" value="BETA-CAROTENE 3-HYDROXYLASE 1, CHLOROPLASTIC"/>
    <property type="match status" value="1"/>
</dbReference>
<evidence type="ECO:0000256" key="1">
    <source>
        <dbReference type="ARBA" id="ARBA00009324"/>
    </source>
</evidence>
<keyword evidence="2" id="KW-0125">Carotenoid biosynthesis</keyword>
<evidence type="ECO:0000259" key="5">
    <source>
        <dbReference type="Pfam" id="PF04116"/>
    </source>
</evidence>
<comment type="caution">
    <text evidence="6">The sequence shown here is derived from an EMBL/GenBank/DDBJ whole genome shotgun (WGS) entry which is preliminary data.</text>
</comment>
<gene>
    <name evidence="6" type="ORF">BE08_27790</name>
</gene>
<feature type="domain" description="Fatty acid hydroxylase" evidence="5">
    <location>
        <begin position="12"/>
        <end position="140"/>
    </location>
</feature>